<proteinExistence type="predicted"/>
<sequence length="94" mass="10813">MRFVFLRHNMNSNEGFVTRFKANKRKTKTSKNVWSVSALANLTEEEVRTLLAEIPSDGESADEYEDGEEEEEEITFTVHEEVAPQQNESDSEND</sequence>
<gene>
    <name evidence="2" type="ORF">QE152_g6119</name>
</gene>
<reference evidence="2 3" key="1">
    <citation type="journal article" date="2024" name="BMC Genomics">
        <title>De novo assembly and annotation of Popillia japonica's genome with initial clues to its potential as an invasive pest.</title>
        <authorList>
            <person name="Cucini C."/>
            <person name="Boschi S."/>
            <person name="Funari R."/>
            <person name="Cardaioli E."/>
            <person name="Iannotti N."/>
            <person name="Marturano G."/>
            <person name="Paoli F."/>
            <person name="Bruttini M."/>
            <person name="Carapelli A."/>
            <person name="Frati F."/>
            <person name="Nardi F."/>
        </authorList>
    </citation>
    <scope>NUCLEOTIDE SEQUENCE [LARGE SCALE GENOMIC DNA]</scope>
    <source>
        <strain evidence="2">DMR45628</strain>
    </source>
</reference>
<dbReference type="AlphaFoldDB" id="A0AAW1MI92"/>
<dbReference type="Proteomes" id="UP001458880">
    <property type="component" value="Unassembled WGS sequence"/>
</dbReference>
<feature type="compositionally biased region" description="Acidic residues" evidence="1">
    <location>
        <begin position="59"/>
        <end position="74"/>
    </location>
</feature>
<name>A0AAW1MI92_POPJA</name>
<evidence type="ECO:0000256" key="1">
    <source>
        <dbReference type="SAM" id="MobiDB-lite"/>
    </source>
</evidence>
<comment type="caution">
    <text evidence="2">The sequence shown here is derived from an EMBL/GenBank/DDBJ whole genome shotgun (WGS) entry which is preliminary data.</text>
</comment>
<keyword evidence="3" id="KW-1185">Reference proteome</keyword>
<dbReference type="EMBL" id="JASPKY010000039">
    <property type="protein sequence ID" value="KAK9746537.1"/>
    <property type="molecule type" value="Genomic_DNA"/>
</dbReference>
<organism evidence="2 3">
    <name type="scientific">Popillia japonica</name>
    <name type="common">Japanese beetle</name>
    <dbReference type="NCBI Taxonomy" id="7064"/>
    <lineage>
        <taxon>Eukaryota</taxon>
        <taxon>Metazoa</taxon>
        <taxon>Ecdysozoa</taxon>
        <taxon>Arthropoda</taxon>
        <taxon>Hexapoda</taxon>
        <taxon>Insecta</taxon>
        <taxon>Pterygota</taxon>
        <taxon>Neoptera</taxon>
        <taxon>Endopterygota</taxon>
        <taxon>Coleoptera</taxon>
        <taxon>Polyphaga</taxon>
        <taxon>Scarabaeiformia</taxon>
        <taxon>Scarabaeidae</taxon>
        <taxon>Rutelinae</taxon>
        <taxon>Popillia</taxon>
    </lineage>
</organism>
<accession>A0AAW1MI92</accession>
<feature type="region of interest" description="Disordered" evidence="1">
    <location>
        <begin position="55"/>
        <end position="74"/>
    </location>
</feature>
<evidence type="ECO:0000313" key="2">
    <source>
        <dbReference type="EMBL" id="KAK9746537.1"/>
    </source>
</evidence>
<protein>
    <submittedName>
        <fullName evidence="2">Uncharacterized protein</fullName>
    </submittedName>
</protein>
<evidence type="ECO:0000313" key="3">
    <source>
        <dbReference type="Proteomes" id="UP001458880"/>
    </source>
</evidence>